<dbReference type="EMBL" id="JACXVP010000004">
    <property type="protein sequence ID" value="KAG5612878.1"/>
    <property type="molecule type" value="Genomic_DNA"/>
</dbReference>
<gene>
    <name evidence="2" type="ORF">H5410_024159</name>
</gene>
<organism evidence="2 3">
    <name type="scientific">Solanum commersonii</name>
    <name type="common">Commerson's wild potato</name>
    <name type="synonym">Commerson's nightshade</name>
    <dbReference type="NCBI Taxonomy" id="4109"/>
    <lineage>
        <taxon>Eukaryota</taxon>
        <taxon>Viridiplantae</taxon>
        <taxon>Streptophyta</taxon>
        <taxon>Embryophyta</taxon>
        <taxon>Tracheophyta</taxon>
        <taxon>Spermatophyta</taxon>
        <taxon>Magnoliopsida</taxon>
        <taxon>eudicotyledons</taxon>
        <taxon>Gunneridae</taxon>
        <taxon>Pentapetalae</taxon>
        <taxon>asterids</taxon>
        <taxon>lamiids</taxon>
        <taxon>Solanales</taxon>
        <taxon>Solanaceae</taxon>
        <taxon>Solanoideae</taxon>
        <taxon>Solaneae</taxon>
        <taxon>Solanum</taxon>
    </lineage>
</organism>
<evidence type="ECO:0000313" key="3">
    <source>
        <dbReference type="Proteomes" id="UP000824120"/>
    </source>
</evidence>
<reference evidence="2 3" key="1">
    <citation type="submission" date="2020-09" db="EMBL/GenBank/DDBJ databases">
        <title>De no assembly of potato wild relative species, Solanum commersonii.</title>
        <authorList>
            <person name="Cho K."/>
        </authorList>
    </citation>
    <scope>NUCLEOTIDE SEQUENCE [LARGE SCALE GENOMIC DNA]</scope>
    <source>
        <strain evidence="2">LZ3.2</strain>
        <tissue evidence="2">Leaf</tissue>
    </source>
</reference>
<keyword evidence="3" id="KW-1185">Reference proteome</keyword>
<proteinExistence type="predicted"/>
<dbReference type="Proteomes" id="UP000824120">
    <property type="component" value="Chromosome 4"/>
</dbReference>
<evidence type="ECO:0000313" key="2">
    <source>
        <dbReference type="EMBL" id="KAG5612878.1"/>
    </source>
</evidence>
<protein>
    <submittedName>
        <fullName evidence="2">Uncharacterized protein</fullName>
    </submittedName>
</protein>
<name>A0A9J5ZL86_SOLCO</name>
<feature type="region of interest" description="Disordered" evidence="1">
    <location>
        <begin position="15"/>
        <end position="43"/>
    </location>
</feature>
<evidence type="ECO:0000256" key="1">
    <source>
        <dbReference type="SAM" id="MobiDB-lite"/>
    </source>
</evidence>
<comment type="caution">
    <text evidence="2">The sequence shown here is derived from an EMBL/GenBank/DDBJ whole genome shotgun (WGS) entry which is preliminary data.</text>
</comment>
<sequence>MFIEDSESLSEIHEIEKGKRKKVRRENVHLSREEGNPQQDTPQVFDFHNLSRLAAFTGTKSHI</sequence>
<feature type="compositionally biased region" description="Basic and acidic residues" evidence="1">
    <location>
        <begin position="25"/>
        <end position="35"/>
    </location>
</feature>
<dbReference type="AlphaFoldDB" id="A0A9J5ZL86"/>
<accession>A0A9J5ZL86</accession>